<dbReference type="EMBL" id="JAQQLI010000029">
    <property type="protein sequence ID" value="MDC7787572.1"/>
    <property type="molecule type" value="Genomic_DNA"/>
</dbReference>
<dbReference type="Gene3D" id="3.20.20.450">
    <property type="entry name" value="EAL domain"/>
    <property type="match status" value="1"/>
</dbReference>
<dbReference type="SUPFAM" id="SSF141868">
    <property type="entry name" value="EAL domain-like"/>
    <property type="match status" value="1"/>
</dbReference>
<dbReference type="SMART" id="SM00052">
    <property type="entry name" value="EAL"/>
    <property type="match status" value="1"/>
</dbReference>
<dbReference type="InterPro" id="IPR011006">
    <property type="entry name" value="CheY-like_superfamily"/>
</dbReference>
<dbReference type="Pfam" id="PF00563">
    <property type="entry name" value="EAL"/>
    <property type="match status" value="1"/>
</dbReference>
<keyword evidence="3" id="KW-1185">Reference proteome</keyword>
<reference evidence="2" key="1">
    <citation type="journal article" date="2023" name="Microbiol Resour">
        <title>Genome Sequences of Rhodoplanes serenus and Two Thermotolerant Strains, Rhodoplanes tepidamans and 'Rhodoplanes cryptolactis,' Further Refine the Genus.</title>
        <authorList>
            <person name="Rayyan A.A."/>
            <person name="Kyndt J.A."/>
        </authorList>
    </citation>
    <scope>NUCLEOTIDE SEQUENCE</scope>
    <source>
        <strain evidence="2">DSM 9987</strain>
    </source>
</reference>
<dbReference type="Proteomes" id="UP001165652">
    <property type="component" value="Unassembled WGS sequence"/>
</dbReference>
<dbReference type="PANTHER" id="PTHR33121:SF70">
    <property type="entry name" value="SIGNALING PROTEIN YKOW"/>
    <property type="match status" value="1"/>
</dbReference>
<gene>
    <name evidence="2" type="ORF">PQJ73_17930</name>
</gene>
<evidence type="ECO:0000313" key="2">
    <source>
        <dbReference type="EMBL" id="MDC7787572.1"/>
    </source>
</evidence>
<dbReference type="InterPro" id="IPR035919">
    <property type="entry name" value="EAL_sf"/>
</dbReference>
<dbReference type="RefSeq" id="WP_272778411.1">
    <property type="nucleotide sequence ID" value="NZ_JAQQLI010000029.1"/>
</dbReference>
<comment type="caution">
    <text evidence="2">The sequence shown here is derived from an EMBL/GenBank/DDBJ whole genome shotgun (WGS) entry which is preliminary data.</text>
</comment>
<reference evidence="2" key="2">
    <citation type="submission" date="2023-02" db="EMBL/GenBank/DDBJ databases">
        <authorList>
            <person name="Rayyan A."/>
            <person name="Meyer T."/>
            <person name="Kyndt J.A."/>
        </authorList>
    </citation>
    <scope>NUCLEOTIDE SEQUENCE</scope>
    <source>
        <strain evidence="2">DSM 9987</strain>
    </source>
</reference>
<evidence type="ECO:0000259" key="1">
    <source>
        <dbReference type="PROSITE" id="PS50883"/>
    </source>
</evidence>
<feature type="domain" description="EAL" evidence="1">
    <location>
        <begin position="143"/>
        <end position="394"/>
    </location>
</feature>
<proteinExistence type="predicted"/>
<evidence type="ECO:0000313" key="3">
    <source>
        <dbReference type="Proteomes" id="UP001165652"/>
    </source>
</evidence>
<dbReference type="SUPFAM" id="SSF52172">
    <property type="entry name" value="CheY-like"/>
    <property type="match status" value="1"/>
</dbReference>
<protein>
    <submittedName>
        <fullName evidence="2">EAL domain-containing protein</fullName>
    </submittedName>
</protein>
<dbReference type="InterPro" id="IPR001633">
    <property type="entry name" value="EAL_dom"/>
</dbReference>
<organism evidence="2 3">
    <name type="scientific">Rhodoplanes tepidamans</name>
    <name type="common">Rhodoplanes cryptolactis</name>
    <dbReference type="NCBI Taxonomy" id="200616"/>
    <lineage>
        <taxon>Bacteria</taxon>
        <taxon>Pseudomonadati</taxon>
        <taxon>Pseudomonadota</taxon>
        <taxon>Alphaproteobacteria</taxon>
        <taxon>Hyphomicrobiales</taxon>
        <taxon>Nitrobacteraceae</taxon>
        <taxon>Rhodoplanes</taxon>
    </lineage>
</organism>
<dbReference type="CDD" id="cd01948">
    <property type="entry name" value="EAL"/>
    <property type="match status" value="1"/>
</dbReference>
<dbReference type="PROSITE" id="PS50883">
    <property type="entry name" value="EAL"/>
    <property type="match status" value="1"/>
</dbReference>
<sequence length="404" mass="43493">MSDDTPIAFPRFGRRRITPHACVVTERAHLRAFLADSLTELGFVVHACADAEAVAAAAAAAPLDLVVLPLPEGLATAERLRLLAAASPEASVLLLGPAAAPALVAAQELAEALGLAVLRPLGTPFRMADLAARVAHLAPRRATLQAPVDVEEALASDWLELWYQPEVDLATRRIRRAEALLRLRHPVWGVIEPARFLPTGADLPWRAVSDFVVRRAVADWLGFARRGTPVDLAVNVPLAVLREEDFVRGLWRTLPDHPLFNGLTVEIDCRAIVAELDAAVAVARELRFCNVGVSIDDAGPGWTPLATLRHFPFVEIKADAGVVAGCARDPAKRAVCEALIEQARRVGVPTVAEGVETEEDLAAVRALGFDGVQGFVFARPMEPKRFARLLPRQELPATRPPSAG</sequence>
<name>A0ABT5JD70_RHOTP</name>
<dbReference type="Gene3D" id="3.40.50.2300">
    <property type="match status" value="1"/>
</dbReference>
<dbReference type="PANTHER" id="PTHR33121">
    <property type="entry name" value="CYCLIC DI-GMP PHOSPHODIESTERASE PDEF"/>
    <property type="match status" value="1"/>
</dbReference>
<dbReference type="InterPro" id="IPR050706">
    <property type="entry name" value="Cyclic-di-GMP_PDE-like"/>
</dbReference>
<accession>A0ABT5JD70</accession>